<dbReference type="GO" id="GO:0009244">
    <property type="term" value="P:lipopolysaccharide core region biosynthetic process"/>
    <property type="evidence" value="ECO:0007669"/>
    <property type="project" value="TreeGrafter"/>
</dbReference>
<dbReference type="EMBL" id="JACPUR010000025">
    <property type="protein sequence ID" value="MBI3128278.1"/>
    <property type="molecule type" value="Genomic_DNA"/>
</dbReference>
<dbReference type="AlphaFoldDB" id="A0A932MNY8"/>
<proteinExistence type="predicted"/>
<evidence type="ECO:0008006" key="3">
    <source>
        <dbReference type="Google" id="ProtNLM"/>
    </source>
</evidence>
<reference evidence="1" key="1">
    <citation type="submission" date="2020-07" db="EMBL/GenBank/DDBJ databases">
        <title>Huge and variable diversity of episymbiotic CPR bacteria and DPANN archaea in groundwater ecosystems.</title>
        <authorList>
            <person name="He C.Y."/>
            <person name="Keren R."/>
            <person name="Whittaker M."/>
            <person name="Farag I.F."/>
            <person name="Doudna J."/>
            <person name="Cate J.H.D."/>
            <person name="Banfield J.F."/>
        </authorList>
    </citation>
    <scope>NUCLEOTIDE SEQUENCE</scope>
    <source>
        <strain evidence="1">NC_groundwater_763_Ag_S-0.2um_68_21</strain>
    </source>
</reference>
<dbReference type="PANTHER" id="PTHR30160:SF1">
    <property type="entry name" value="LIPOPOLYSACCHARIDE 1,2-N-ACETYLGLUCOSAMINETRANSFERASE-RELATED"/>
    <property type="match status" value="1"/>
</dbReference>
<sequence length="311" mass="32676">MGRVLLFRSGALGDTLLALPALDALRRRFPGARIVLAARPACAAPLLDAGRADALLDAEARPFHLLYQEPAPGDALDLLLQGYDASVFFARDLEGETARRLRALRGGNHRLAPPFPPPDEGTHTARWMERAAAPDAPPGPWPPPPLVPSPASREKARGLLAALGVDRPPSLVLHPGSGGRGKWAPSGAMAHIARDFCGDEPPLLIQGPADAEAVRAFEGAWGSALPALKAPPAEALGALLAEPRAYLGCDSGVSHLAALCGAPALILMGPASAPALWAPLGPRADWLPWEEADRGAARLRELMGREIRQDV</sequence>
<dbReference type="InterPro" id="IPR051199">
    <property type="entry name" value="LPS_LOS_Heptosyltrfase"/>
</dbReference>
<accession>A0A932MNY8</accession>
<dbReference type="Gene3D" id="3.40.50.2000">
    <property type="entry name" value="Glycogen Phosphorylase B"/>
    <property type="match status" value="2"/>
</dbReference>
<dbReference type="SUPFAM" id="SSF53756">
    <property type="entry name" value="UDP-Glycosyltransferase/glycogen phosphorylase"/>
    <property type="match status" value="1"/>
</dbReference>
<organism evidence="1 2">
    <name type="scientific">Tectimicrobiota bacterium</name>
    <dbReference type="NCBI Taxonomy" id="2528274"/>
    <lineage>
        <taxon>Bacteria</taxon>
        <taxon>Pseudomonadati</taxon>
        <taxon>Nitrospinota/Tectimicrobiota group</taxon>
        <taxon>Candidatus Tectimicrobiota</taxon>
    </lineage>
</organism>
<protein>
    <recommendedName>
        <fullName evidence="3">Glycosyltransferase family 9 protein</fullName>
    </recommendedName>
</protein>
<comment type="caution">
    <text evidence="1">The sequence shown here is derived from an EMBL/GenBank/DDBJ whole genome shotgun (WGS) entry which is preliminary data.</text>
</comment>
<evidence type="ECO:0000313" key="1">
    <source>
        <dbReference type="EMBL" id="MBI3128278.1"/>
    </source>
</evidence>
<evidence type="ECO:0000313" key="2">
    <source>
        <dbReference type="Proteomes" id="UP000782312"/>
    </source>
</evidence>
<dbReference type="Proteomes" id="UP000782312">
    <property type="component" value="Unassembled WGS sequence"/>
</dbReference>
<gene>
    <name evidence="1" type="ORF">HYZ11_11785</name>
</gene>
<dbReference type="GO" id="GO:0005829">
    <property type="term" value="C:cytosol"/>
    <property type="evidence" value="ECO:0007669"/>
    <property type="project" value="TreeGrafter"/>
</dbReference>
<dbReference type="PANTHER" id="PTHR30160">
    <property type="entry name" value="TETRAACYLDISACCHARIDE 4'-KINASE-RELATED"/>
    <property type="match status" value="1"/>
</dbReference>
<name>A0A932MNY8_UNCTE</name>
<dbReference type="GO" id="GO:0008713">
    <property type="term" value="F:ADP-heptose-lipopolysaccharide heptosyltransferase activity"/>
    <property type="evidence" value="ECO:0007669"/>
    <property type="project" value="TreeGrafter"/>
</dbReference>